<dbReference type="AlphaFoldDB" id="A7I2S3"/>
<dbReference type="STRING" id="360107.CHAB381_1263"/>
<keyword evidence="2" id="KW-1185">Reference proteome</keyword>
<dbReference type="HOGENOM" id="CLU_2583114_0_0_7"/>
<proteinExistence type="predicted"/>
<accession>A7I2S3</accession>
<protein>
    <submittedName>
        <fullName evidence="1">Uncharacterized protein</fullName>
    </submittedName>
</protein>
<sequence length="80" mass="9231">MLANLANILVLESNGFYEKAIEMCLVLLKNGENSEISQILDRIKEKKLQKLSSANKEMLALFLSENKDDTEKFKRWLVDI</sequence>
<evidence type="ECO:0000313" key="1">
    <source>
        <dbReference type="EMBL" id="ABS51051.1"/>
    </source>
</evidence>
<dbReference type="KEGG" id="cha:CHAB381_1263"/>
<dbReference type="EMBL" id="CP000776">
    <property type="protein sequence ID" value="ABS51051.1"/>
    <property type="molecule type" value="Genomic_DNA"/>
</dbReference>
<reference evidence="2" key="1">
    <citation type="submission" date="2007-07" db="EMBL/GenBank/DDBJ databases">
        <title>Complete genome sequence of Campylobacter hominis ATCC BAA-381, a commensal isolated from the human gastrointestinal tract.</title>
        <authorList>
            <person name="Fouts D.E."/>
            <person name="Mongodin E.F."/>
            <person name="Puiu D."/>
            <person name="Sebastian Y."/>
            <person name="Miller W.G."/>
            <person name="Mandrell R.E."/>
            <person name="Nelson K.E."/>
        </authorList>
    </citation>
    <scope>NUCLEOTIDE SEQUENCE [LARGE SCALE GENOMIC DNA]</scope>
    <source>
        <strain evidence="2">ATCC BAA-381 / LMG 19568 / NCTC 13146 / CH001A</strain>
    </source>
</reference>
<dbReference type="Proteomes" id="UP000002407">
    <property type="component" value="Chromosome"/>
</dbReference>
<organism evidence="1 2">
    <name type="scientific">Campylobacter hominis (strain ATCC BAA-381 / DSM 21671 / CCUG 45161 / LMG 19568 / NCTC 13146 / CH001A)</name>
    <dbReference type="NCBI Taxonomy" id="360107"/>
    <lineage>
        <taxon>Bacteria</taxon>
        <taxon>Pseudomonadati</taxon>
        <taxon>Campylobacterota</taxon>
        <taxon>Epsilonproteobacteria</taxon>
        <taxon>Campylobacterales</taxon>
        <taxon>Campylobacteraceae</taxon>
        <taxon>Campylobacter</taxon>
    </lineage>
</organism>
<name>A7I2S3_CAMHC</name>
<evidence type="ECO:0000313" key="2">
    <source>
        <dbReference type="Proteomes" id="UP000002407"/>
    </source>
</evidence>
<gene>
    <name evidence="1" type="ordered locus">CHAB381_1263</name>
</gene>